<evidence type="ECO:0000256" key="1">
    <source>
        <dbReference type="SAM" id="MobiDB-lite"/>
    </source>
</evidence>
<dbReference type="EMBL" id="MKKU01000143">
    <property type="protein sequence ID" value="RNF22113.1"/>
    <property type="molecule type" value="Genomic_DNA"/>
</dbReference>
<dbReference type="RefSeq" id="XP_029229737.1">
    <property type="nucleotide sequence ID" value="XM_029370195.1"/>
</dbReference>
<feature type="region of interest" description="Disordered" evidence="1">
    <location>
        <begin position="68"/>
        <end position="96"/>
    </location>
</feature>
<proteinExistence type="predicted"/>
<gene>
    <name evidence="2" type="ORF">Tco025E_03275</name>
</gene>
<feature type="region of interest" description="Disordered" evidence="1">
    <location>
        <begin position="122"/>
        <end position="162"/>
    </location>
</feature>
<dbReference type="GeneID" id="40316886"/>
<dbReference type="OrthoDB" id="250756at2759"/>
<dbReference type="AlphaFoldDB" id="A0A3R7PMA9"/>
<protein>
    <submittedName>
        <fullName evidence="2">Uncharacterized protein</fullName>
    </submittedName>
</protein>
<dbReference type="Proteomes" id="UP000284403">
    <property type="component" value="Unassembled WGS sequence"/>
</dbReference>
<evidence type="ECO:0000313" key="2">
    <source>
        <dbReference type="EMBL" id="RNF22113.1"/>
    </source>
</evidence>
<accession>A0A3R7PMA9</accession>
<reference evidence="2 3" key="1">
    <citation type="journal article" date="2018" name="BMC Genomics">
        <title>Genomic comparison of Trypanosoma conorhini and Trypanosoma rangeli to Trypanosoma cruzi strains of high and low virulence.</title>
        <authorList>
            <person name="Bradwell K.R."/>
            <person name="Koparde V.N."/>
            <person name="Matveyev A.V."/>
            <person name="Serrano M.G."/>
            <person name="Alves J.M."/>
            <person name="Parikh H."/>
            <person name="Huang B."/>
            <person name="Lee V."/>
            <person name="Espinosa-Alvarez O."/>
            <person name="Ortiz P.A."/>
            <person name="Costa-Martins A.G."/>
            <person name="Teixeira M.M."/>
            <person name="Buck G.A."/>
        </authorList>
    </citation>
    <scope>NUCLEOTIDE SEQUENCE [LARGE SCALE GENOMIC DNA]</scope>
    <source>
        <strain evidence="2 3">025E</strain>
    </source>
</reference>
<sequence length="162" mass="16809">MEAGAEACARDAAVLSASEKREMLDALAGMIASTIEGASVGDVHAALASAEAASGEWRELVQNKVEARHKRGLPDAAAAKDRPPAVQPQPSPQFTQAMTTAWECPACGTRYDVVDARRSLRRSSTSAAVKTLSDTTPTGCPVCEGLGNEEGSPALSKNAVNE</sequence>
<comment type="caution">
    <text evidence="2">The sequence shown here is derived from an EMBL/GenBank/DDBJ whole genome shotgun (WGS) entry which is preliminary data.</text>
</comment>
<organism evidence="2 3">
    <name type="scientific">Trypanosoma conorhini</name>
    <dbReference type="NCBI Taxonomy" id="83891"/>
    <lineage>
        <taxon>Eukaryota</taxon>
        <taxon>Discoba</taxon>
        <taxon>Euglenozoa</taxon>
        <taxon>Kinetoplastea</taxon>
        <taxon>Metakinetoplastina</taxon>
        <taxon>Trypanosomatida</taxon>
        <taxon>Trypanosomatidae</taxon>
        <taxon>Trypanosoma</taxon>
    </lineage>
</organism>
<evidence type="ECO:0000313" key="3">
    <source>
        <dbReference type="Proteomes" id="UP000284403"/>
    </source>
</evidence>
<keyword evidence="3" id="KW-1185">Reference proteome</keyword>
<name>A0A3R7PMA9_9TRYP</name>